<evidence type="ECO:0000313" key="2">
    <source>
        <dbReference type="EMBL" id="WDF69199.1"/>
    </source>
</evidence>
<keyword evidence="1" id="KW-0175">Coiled coil</keyword>
<accession>A0ABY7WHV2</accession>
<dbReference type="InterPro" id="IPR011990">
    <property type="entry name" value="TPR-like_helical_dom_sf"/>
</dbReference>
<organism evidence="2 3">
    <name type="scientific">Sphingobacterium oryzagri</name>
    <dbReference type="NCBI Taxonomy" id="3025669"/>
    <lineage>
        <taxon>Bacteria</taxon>
        <taxon>Pseudomonadati</taxon>
        <taxon>Bacteroidota</taxon>
        <taxon>Sphingobacteriia</taxon>
        <taxon>Sphingobacteriales</taxon>
        <taxon>Sphingobacteriaceae</taxon>
        <taxon>Sphingobacterium</taxon>
    </lineage>
</organism>
<dbReference type="EMBL" id="CP117880">
    <property type="protein sequence ID" value="WDF69199.1"/>
    <property type="molecule type" value="Genomic_DNA"/>
</dbReference>
<dbReference type="SUPFAM" id="SSF48452">
    <property type="entry name" value="TPR-like"/>
    <property type="match status" value="2"/>
</dbReference>
<sequence>MARKSPTSSTLRRLYTLSGNQCAFPGCTHALVNNEGVGIAQICHIEAAEKGGQRYNKDQADEERRAFENLIVLCHAHHKVTDDISKYGVSELKSMKASHEQMFLENGYEIEDSVLDRIKDAIDEKLDEIINQNNQTHQTLAEIKMEVATISSAQVNISTNGSNLYNELLKIGISFRKDNNFVAALSSFQKTEEESWSILDGEVKFKLLANIGATLLDMGRNEEAAIYFLKIQQLEKETLESLAYICLAYAILKQEEQFDYFFEKTISKGKDNENLWLAYLLLKGGTVPTSVLHKEIPDPIVKQDFILIKLLELYQAEGKLNEVQELFWKIEAIVEDETYKHWQIISSYIGLIVSPILKVHKLQFVAFTEKEILIVKKALHLYDRVIGLLENSGANKMLSLAYYNRSLCFVALSREAEGERDQERAWGISQRFFSFKGLFLFHLKNKKYERCELLLEEWKQQRINVQPEERFEVIACEARLLAKKGDFVRLERVLMDEYDDTTSEYKPLILDNLVLNGVDSGDYNSVIKYANMLVTEFPNHAYGYIGLFAYYMRQKDPSNAKRALKEAKGKTYDKRSEVFIWMQLADGFCELQEYQEALVYFEKLVNCNSINVVTTRFAECHYNLENYEKVILVLADKDLSTLDFISLQLLFLSYYNLGLKVQAEEALAQGLRLKESRDVNLFRKIGAQYYSECDHFEEAAKLILAIDDFDCLGVKDMFDLACLLSSMGYIREAFDLAYKLRVIYYETFEAQKYYFDLHVFNDNSLDNNIALYLKKVEENTLVVLKDENGKESKFYLAGDNKISDGVLLKAGNQLWDVLLGAVKGQRILLPNTMGNFEVADIWSNYLLSFRDSLFLLQNKYADKARMYFGRFN</sequence>
<protein>
    <recommendedName>
        <fullName evidence="4">HNH endonuclease</fullName>
    </recommendedName>
</protein>
<evidence type="ECO:0008006" key="4">
    <source>
        <dbReference type="Google" id="ProtNLM"/>
    </source>
</evidence>
<dbReference type="SMART" id="SM00028">
    <property type="entry name" value="TPR"/>
    <property type="match status" value="3"/>
</dbReference>
<gene>
    <name evidence="2" type="ORF">PQ465_02170</name>
</gene>
<feature type="coiled-coil region" evidence="1">
    <location>
        <begin position="115"/>
        <end position="146"/>
    </location>
</feature>
<dbReference type="InterPro" id="IPR019734">
    <property type="entry name" value="TPR_rpt"/>
</dbReference>
<proteinExistence type="predicted"/>
<dbReference type="Proteomes" id="UP001221558">
    <property type="component" value="Chromosome"/>
</dbReference>
<dbReference type="RefSeq" id="WP_274267926.1">
    <property type="nucleotide sequence ID" value="NZ_CP117880.1"/>
</dbReference>
<reference evidence="2 3" key="1">
    <citation type="submission" date="2023-02" db="EMBL/GenBank/DDBJ databases">
        <title>Genome sequence of Sphingobacterium sp. KACC 22765.</title>
        <authorList>
            <person name="Kim S."/>
            <person name="Heo J."/>
            <person name="Kwon S.-W."/>
        </authorList>
    </citation>
    <scope>NUCLEOTIDE SEQUENCE [LARGE SCALE GENOMIC DNA]</scope>
    <source>
        <strain evidence="2 3">KACC 22765</strain>
    </source>
</reference>
<name>A0ABY7WHV2_9SPHI</name>
<dbReference type="Gene3D" id="1.25.40.10">
    <property type="entry name" value="Tetratricopeptide repeat domain"/>
    <property type="match status" value="2"/>
</dbReference>
<keyword evidence="3" id="KW-1185">Reference proteome</keyword>
<evidence type="ECO:0000313" key="3">
    <source>
        <dbReference type="Proteomes" id="UP001221558"/>
    </source>
</evidence>
<evidence type="ECO:0000256" key="1">
    <source>
        <dbReference type="SAM" id="Coils"/>
    </source>
</evidence>